<feature type="compositionally biased region" description="Basic and acidic residues" evidence="1">
    <location>
        <begin position="170"/>
        <end position="179"/>
    </location>
</feature>
<dbReference type="FunCoup" id="C1E4C8">
    <property type="interactions" value="312"/>
</dbReference>
<evidence type="ECO:0000256" key="1">
    <source>
        <dbReference type="SAM" id="MobiDB-lite"/>
    </source>
</evidence>
<dbReference type="OMA" id="DVNAFEY"/>
<evidence type="ECO:0000313" key="2">
    <source>
        <dbReference type="EMBL" id="ACO62701.1"/>
    </source>
</evidence>
<sequence>MGLFDDLPSAKRPAPTPAPASEPATEPDAKRAKASDATERPREVDHATALTKIAAHIGNPAKFKKAATLALALMRGGTLERRHGKALFAVLTNAMEPTPRRANDPGLRFEYRELFDAAEACASDGVLNAKHKARLAVWMLHVRVVNDVHTDDNFQFAKATKAVKALVDALTDHGPRPRGDDDEDDKDDAKDEAKDETAAGKGEDEETREMREHAARMRAAERQAELDAWQLREDEREALLDACDAAHSHYKHAWAQTAVDMLVEHVHERRAKFGEEHRARIVEMYEAVRNKRNARKAAAAGEALTSFERSQARFTNASISIRGGVGGEGTRDGRGESAIGGF</sequence>
<feature type="compositionally biased region" description="Basic and acidic residues" evidence="1">
    <location>
        <begin position="187"/>
        <end position="219"/>
    </location>
</feature>
<evidence type="ECO:0000313" key="3">
    <source>
        <dbReference type="Proteomes" id="UP000002009"/>
    </source>
</evidence>
<dbReference type="Proteomes" id="UP000002009">
    <property type="component" value="Chromosome 4"/>
</dbReference>
<dbReference type="InParanoid" id="C1E4C8"/>
<protein>
    <submittedName>
        <fullName evidence="2">Uncharacterized protein</fullName>
    </submittedName>
</protein>
<dbReference type="EMBL" id="CP001325">
    <property type="protein sequence ID" value="ACO62701.1"/>
    <property type="molecule type" value="Genomic_DNA"/>
</dbReference>
<dbReference type="OrthoDB" id="64928at2759"/>
<keyword evidence="3" id="KW-1185">Reference proteome</keyword>
<dbReference type="KEGG" id="mis:MICPUN_57990"/>
<proteinExistence type="predicted"/>
<dbReference type="AlphaFoldDB" id="C1E4C8"/>
<accession>C1E4C8</accession>
<feature type="region of interest" description="Disordered" evidence="1">
    <location>
        <begin position="321"/>
        <end position="342"/>
    </location>
</feature>
<organism evidence="2 3">
    <name type="scientific">Micromonas commoda (strain RCC299 / NOUM17 / CCMP2709)</name>
    <name type="common">Picoplanktonic green alga</name>
    <dbReference type="NCBI Taxonomy" id="296587"/>
    <lineage>
        <taxon>Eukaryota</taxon>
        <taxon>Viridiplantae</taxon>
        <taxon>Chlorophyta</taxon>
        <taxon>Mamiellophyceae</taxon>
        <taxon>Mamiellales</taxon>
        <taxon>Mamiellaceae</taxon>
        <taxon>Micromonas</taxon>
    </lineage>
</organism>
<dbReference type="GeneID" id="8243120"/>
<name>C1E4C8_MICCC</name>
<feature type="region of interest" description="Disordered" evidence="1">
    <location>
        <begin position="170"/>
        <end position="219"/>
    </location>
</feature>
<feature type="region of interest" description="Disordered" evidence="1">
    <location>
        <begin position="1"/>
        <end position="45"/>
    </location>
</feature>
<dbReference type="STRING" id="296587.C1E4C8"/>
<reference evidence="2 3" key="1">
    <citation type="journal article" date="2009" name="Science">
        <title>Green evolution and dynamic adaptations revealed by genomes of the marine picoeukaryotes Micromonas.</title>
        <authorList>
            <person name="Worden A.Z."/>
            <person name="Lee J.H."/>
            <person name="Mock T."/>
            <person name="Rouze P."/>
            <person name="Simmons M.P."/>
            <person name="Aerts A.L."/>
            <person name="Allen A.E."/>
            <person name="Cuvelier M.L."/>
            <person name="Derelle E."/>
            <person name="Everett M.V."/>
            <person name="Foulon E."/>
            <person name="Grimwood J."/>
            <person name="Gundlach H."/>
            <person name="Henrissat B."/>
            <person name="Napoli C."/>
            <person name="McDonald S.M."/>
            <person name="Parker M.S."/>
            <person name="Rombauts S."/>
            <person name="Salamov A."/>
            <person name="Von Dassow P."/>
            <person name="Badger J.H."/>
            <person name="Coutinho P.M."/>
            <person name="Demir E."/>
            <person name="Dubchak I."/>
            <person name="Gentemann C."/>
            <person name="Eikrem W."/>
            <person name="Gready J.E."/>
            <person name="John U."/>
            <person name="Lanier W."/>
            <person name="Lindquist E.A."/>
            <person name="Lucas S."/>
            <person name="Mayer K.F."/>
            <person name="Moreau H."/>
            <person name="Not F."/>
            <person name="Otillar R."/>
            <person name="Panaud O."/>
            <person name="Pangilinan J."/>
            <person name="Paulsen I."/>
            <person name="Piegu B."/>
            <person name="Poliakov A."/>
            <person name="Robbens S."/>
            <person name="Schmutz J."/>
            <person name="Toulza E."/>
            <person name="Wyss T."/>
            <person name="Zelensky A."/>
            <person name="Zhou K."/>
            <person name="Armbrust E.V."/>
            <person name="Bhattacharya D."/>
            <person name="Goodenough U.W."/>
            <person name="Van de Peer Y."/>
            <person name="Grigoriev I.V."/>
        </authorList>
    </citation>
    <scope>NUCLEOTIDE SEQUENCE [LARGE SCALE GENOMIC DNA]</scope>
    <source>
        <strain evidence="3">RCC299 / NOUM17</strain>
    </source>
</reference>
<dbReference type="eggNOG" id="ENOG502QRTM">
    <property type="taxonomic scope" value="Eukaryota"/>
</dbReference>
<dbReference type="RefSeq" id="XP_002501443.1">
    <property type="nucleotide sequence ID" value="XM_002501397.1"/>
</dbReference>
<gene>
    <name evidence="2" type="ORF">MICPUN_57990</name>
</gene>
<dbReference type="PANTHER" id="PTHR36749">
    <property type="entry name" value="F7O18.3 PROTEIN"/>
    <property type="match status" value="1"/>
</dbReference>
<feature type="compositionally biased region" description="Basic and acidic residues" evidence="1">
    <location>
        <begin position="27"/>
        <end position="45"/>
    </location>
</feature>
<dbReference type="PANTHER" id="PTHR36749:SF1">
    <property type="entry name" value="F7O18.3 PROTEIN"/>
    <property type="match status" value="1"/>
</dbReference>